<protein>
    <submittedName>
        <fullName evidence="3">Uncharacterized protein</fullName>
    </submittedName>
</protein>
<reference evidence="3 4" key="1">
    <citation type="submission" date="2018-11" db="EMBL/GenBank/DDBJ databases">
        <authorList>
            <consortium name="Pathogen Informatics"/>
        </authorList>
    </citation>
    <scope>NUCLEOTIDE SEQUENCE [LARGE SCALE GENOMIC DNA]</scope>
    <source>
        <strain evidence="3 4">MHpl1</strain>
    </source>
</reference>
<organism evidence="3 4">
    <name type="scientific">Haemonchus placei</name>
    <name type="common">Barber's pole worm</name>
    <dbReference type="NCBI Taxonomy" id="6290"/>
    <lineage>
        <taxon>Eukaryota</taxon>
        <taxon>Metazoa</taxon>
        <taxon>Ecdysozoa</taxon>
        <taxon>Nematoda</taxon>
        <taxon>Chromadorea</taxon>
        <taxon>Rhabditida</taxon>
        <taxon>Rhabditina</taxon>
        <taxon>Rhabditomorpha</taxon>
        <taxon>Strongyloidea</taxon>
        <taxon>Trichostrongylidae</taxon>
        <taxon>Haemonchus</taxon>
    </lineage>
</organism>
<accession>A0A3P7XA64</accession>
<sequence>MMILHYMENFYYNIVTENLTVYYEFLRRLKPSPETQVSGGGATSQARERRGKQWSRVGNKAGFVKLFFRSEHYQWASNMFVIVNRTSQSALAYTGTLGSQFGSGAVSELGPLNDFKEFRRRTLLSSQYEFATHRLFPMISMKENKIKFAYSNVGGSTLFTRALPRLFYVMTLGGLSVPLEKILVSPMAFPRVSDDSAVWDGSTYKGMIFLDGIDFLVSIFFIFALSFSVIFAFTKNLFCIGLKNFIVSSQKKTNSR</sequence>
<keyword evidence="2" id="KW-1133">Transmembrane helix</keyword>
<evidence type="ECO:0000256" key="2">
    <source>
        <dbReference type="SAM" id="Phobius"/>
    </source>
</evidence>
<dbReference type="EMBL" id="UZAF01016380">
    <property type="protein sequence ID" value="VDO26868.1"/>
    <property type="molecule type" value="Genomic_DNA"/>
</dbReference>
<feature type="region of interest" description="Disordered" evidence="1">
    <location>
        <begin position="33"/>
        <end position="53"/>
    </location>
</feature>
<evidence type="ECO:0000256" key="1">
    <source>
        <dbReference type="SAM" id="MobiDB-lite"/>
    </source>
</evidence>
<gene>
    <name evidence="3" type="ORF">HPLM_LOCUS5717</name>
</gene>
<name>A0A3P7XA64_HAEPC</name>
<keyword evidence="2" id="KW-0472">Membrane</keyword>
<evidence type="ECO:0000313" key="3">
    <source>
        <dbReference type="EMBL" id="VDO26868.1"/>
    </source>
</evidence>
<keyword evidence="4" id="KW-1185">Reference proteome</keyword>
<dbReference type="AlphaFoldDB" id="A0A3P7XA64"/>
<feature type="transmembrane region" description="Helical" evidence="2">
    <location>
        <begin position="208"/>
        <end position="233"/>
    </location>
</feature>
<keyword evidence="2" id="KW-0812">Transmembrane</keyword>
<evidence type="ECO:0000313" key="4">
    <source>
        <dbReference type="Proteomes" id="UP000268014"/>
    </source>
</evidence>
<dbReference type="OrthoDB" id="10392555at2759"/>
<dbReference type="Proteomes" id="UP000268014">
    <property type="component" value="Unassembled WGS sequence"/>
</dbReference>
<proteinExistence type="predicted"/>